<dbReference type="AlphaFoldDB" id="A0A2S0K5B8"/>
<evidence type="ECO:0000313" key="5">
    <source>
        <dbReference type="EMBL" id="AVK98562.1"/>
    </source>
</evidence>
<evidence type="ECO:0000256" key="3">
    <source>
        <dbReference type="PROSITE-ProRule" id="PRU00335"/>
    </source>
</evidence>
<evidence type="ECO:0000313" key="6">
    <source>
        <dbReference type="EMBL" id="SUV15464.1"/>
    </source>
</evidence>
<evidence type="ECO:0000256" key="1">
    <source>
        <dbReference type="ARBA" id="ARBA00022491"/>
    </source>
</evidence>
<feature type="domain" description="HTH tetR-type" evidence="4">
    <location>
        <begin position="13"/>
        <end position="75"/>
    </location>
</feature>
<proteinExistence type="predicted"/>
<reference evidence="6 8" key="2">
    <citation type="submission" date="2018-06" db="EMBL/GenBank/DDBJ databases">
        <authorList>
            <consortium name="Pathogen Informatics"/>
            <person name="Doyle S."/>
        </authorList>
    </citation>
    <scope>NUCLEOTIDE SEQUENCE [LARGE SCALE GENOMIC DNA]</scope>
    <source>
        <strain evidence="6 8">NCTC10338</strain>
    </source>
</reference>
<sequence length="189" mass="22495">MKNNEEQIDLRIRRTHKLLWQALYELMTDCKQKYTSITINQICDRAMVHRTTFYKHFEDKNDLLKVGLQQLGEEIAKIPIHDRVTKPFTVIEQLLDHPVLGGILAVQMGDSQFIEYINTLNVNNQMEERNEMYQLFKDSSIPKELVITFYAGAIEKLTMWWLENRESVTAEDMDYYFHKMINQNVFNLK</sequence>
<dbReference type="Pfam" id="PF00440">
    <property type="entry name" value="TetR_N"/>
    <property type="match status" value="1"/>
</dbReference>
<accession>A0A2S0K5B8</accession>
<dbReference type="Gene3D" id="1.10.357.10">
    <property type="entry name" value="Tetracycline Repressor, domain 2"/>
    <property type="match status" value="1"/>
</dbReference>
<keyword evidence="2 3" id="KW-0238">DNA-binding</keyword>
<protein>
    <submittedName>
        <fullName evidence="5 6">Transcriptional regulator</fullName>
    </submittedName>
</protein>
<keyword evidence="1" id="KW-0678">Repressor</keyword>
<dbReference type="GO" id="GO:0003677">
    <property type="term" value="F:DNA binding"/>
    <property type="evidence" value="ECO:0007669"/>
    <property type="project" value="UniProtKB-UniRule"/>
</dbReference>
<evidence type="ECO:0000313" key="7">
    <source>
        <dbReference type="Proteomes" id="UP000238825"/>
    </source>
</evidence>
<dbReference type="InterPro" id="IPR050624">
    <property type="entry name" value="HTH-type_Tx_Regulator"/>
</dbReference>
<name>A0A2S0K5B8_LYSSH</name>
<dbReference type="GeneID" id="48278628"/>
<evidence type="ECO:0000313" key="8">
    <source>
        <dbReference type="Proteomes" id="UP000255295"/>
    </source>
</evidence>
<dbReference type="EMBL" id="CP019980">
    <property type="protein sequence ID" value="AVK98562.1"/>
    <property type="molecule type" value="Genomic_DNA"/>
</dbReference>
<dbReference type="SUPFAM" id="SSF46689">
    <property type="entry name" value="Homeodomain-like"/>
    <property type="match status" value="1"/>
</dbReference>
<dbReference type="Proteomes" id="UP000255295">
    <property type="component" value="Unassembled WGS sequence"/>
</dbReference>
<organism evidence="5 7">
    <name type="scientific">Lysinibacillus sphaericus</name>
    <name type="common">Bacillus sphaericus</name>
    <dbReference type="NCBI Taxonomy" id="1421"/>
    <lineage>
        <taxon>Bacteria</taxon>
        <taxon>Bacillati</taxon>
        <taxon>Bacillota</taxon>
        <taxon>Bacilli</taxon>
        <taxon>Bacillales</taxon>
        <taxon>Bacillaceae</taxon>
        <taxon>Lysinibacillus</taxon>
    </lineage>
</organism>
<evidence type="ECO:0000256" key="2">
    <source>
        <dbReference type="ARBA" id="ARBA00023125"/>
    </source>
</evidence>
<reference evidence="5 7" key="1">
    <citation type="submission" date="2017-03" db="EMBL/GenBank/DDBJ databases">
        <title>The whole genome sequencing and assembly of Lysinibacillus sphaericus DSM 28T strain.</title>
        <authorList>
            <person name="Lee Y.-J."/>
            <person name="Yi H."/>
            <person name="Bahn Y.-S."/>
            <person name="Kim J.F."/>
            <person name="Lee D.-W."/>
        </authorList>
    </citation>
    <scope>NUCLEOTIDE SEQUENCE [LARGE SCALE GENOMIC DNA]</scope>
    <source>
        <strain evidence="5 7">DSM 28</strain>
    </source>
</reference>
<dbReference type="RefSeq" id="WP_024362774.1">
    <property type="nucleotide sequence ID" value="NZ_BJNS01000026.1"/>
</dbReference>
<feature type="DNA-binding region" description="H-T-H motif" evidence="3">
    <location>
        <begin position="38"/>
        <end position="57"/>
    </location>
</feature>
<dbReference type="InterPro" id="IPR001647">
    <property type="entry name" value="HTH_TetR"/>
</dbReference>
<evidence type="ECO:0000259" key="4">
    <source>
        <dbReference type="PROSITE" id="PS50977"/>
    </source>
</evidence>
<gene>
    <name evidence="5" type="ORF">LS41612_20685</name>
    <name evidence="6" type="ORF">NCTC10338_00530</name>
</gene>
<dbReference type="InterPro" id="IPR009057">
    <property type="entry name" value="Homeodomain-like_sf"/>
</dbReference>
<dbReference type="Proteomes" id="UP000238825">
    <property type="component" value="Chromosome"/>
</dbReference>
<dbReference type="PANTHER" id="PTHR43479">
    <property type="entry name" value="ACREF/ENVCD OPERON REPRESSOR-RELATED"/>
    <property type="match status" value="1"/>
</dbReference>
<dbReference type="PANTHER" id="PTHR43479:SF16">
    <property type="entry name" value="HTH TETR-TYPE DOMAIN-CONTAINING PROTEIN"/>
    <property type="match status" value="1"/>
</dbReference>
<dbReference type="EMBL" id="UFSZ01000001">
    <property type="protein sequence ID" value="SUV15464.1"/>
    <property type="molecule type" value="Genomic_DNA"/>
</dbReference>
<dbReference type="PROSITE" id="PS50977">
    <property type="entry name" value="HTH_TETR_2"/>
    <property type="match status" value="1"/>
</dbReference>